<keyword evidence="4" id="KW-1185">Reference proteome</keyword>
<protein>
    <submittedName>
        <fullName evidence="3">Cobalamin biosynthesis protein CbiL</fullName>
    </submittedName>
</protein>
<evidence type="ECO:0000256" key="2">
    <source>
        <dbReference type="SAM" id="SignalP"/>
    </source>
</evidence>
<keyword evidence="1" id="KW-0812">Transmembrane</keyword>
<evidence type="ECO:0000313" key="4">
    <source>
        <dbReference type="Proteomes" id="UP001597413"/>
    </source>
</evidence>
<dbReference type="RefSeq" id="WP_377385618.1">
    <property type="nucleotide sequence ID" value="NZ_JBHUIX010000001.1"/>
</dbReference>
<name>A0ABW5A4Z6_9RHOB</name>
<keyword evidence="1" id="KW-0472">Membrane</keyword>
<proteinExistence type="predicted"/>
<keyword evidence="2" id="KW-0732">Signal</keyword>
<dbReference type="EMBL" id="JBHUIX010000001">
    <property type="protein sequence ID" value="MFD2172580.1"/>
    <property type="molecule type" value="Genomic_DNA"/>
</dbReference>
<organism evidence="3 4">
    <name type="scientific">Rhodobacter lacus</name>
    <dbReference type="NCBI Taxonomy" id="1641972"/>
    <lineage>
        <taxon>Bacteria</taxon>
        <taxon>Pseudomonadati</taxon>
        <taxon>Pseudomonadota</taxon>
        <taxon>Alphaproteobacteria</taxon>
        <taxon>Rhodobacterales</taxon>
        <taxon>Rhodobacter group</taxon>
        <taxon>Rhodobacter</taxon>
    </lineage>
</organism>
<evidence type="ECO:0000313" key="3">
    <source>
        <dbReference type="EMBL" id="MFD2172580.1"/>
    </source>
</evidence>
<sequence length="182" mass="18406">MIRALLLFAALLAASPASAHGMKVFAKVVGDQVSGYGFFIGGGRPEGVEWQAEMAGAPLAQGKTDASGGFAFAAPASVTGPVTVTLNTGDGHVARAELAPARFGAVPGAPAPALAAPEPAAPEAAGPELAALVAVAVAREVAPLAERIEQMDNRMRLTDLMSGLFLIIGLAGIGLWARGRRR</sequence>
<gene>
    <name evidence="3" type="ORF">ACFSM0_00595</name>
</gene>
<feature type="signal peptide" evidence="2">
    <location>
        <begin position="1"/>
        <end position="19"/>
    </location>
</feature>
<accession>A0ABW5A4Z6</accession>
<keyword evidence="1" id="KW-1133">Transmembrane helix</keyword>
<feature type="chain" id="PRO_5046047636" evidence="2">
    <location>
        <begin position="20"/>
        <end position="182"/>
    </location>
</feature>
<reference evidence="4" key="1">
    <citation type="journal article" date="2019" name="Int. J. Syst. Evol. Microbiol.">
        <title>The Global Catalogue of Microorganisms (GCM) 10K type strain sequencing project: providing services to taxonomists for standard genome sequencing and annotation.</title>
        <authorList>
            <consortium name="The Broad Institute Genomics Platform"/>
            <consortium name="The Broad Institute Genome Sequencing Center for Infectious Disease"/>
            <person name="Wu L."/>
            <person name="Ma J."/>
        </authorList>
    </citation>
    <scope>NUCLEOTIDE SEQUENCE [LARGE SCALE GENOMIC DNA]</scope>
    <source>
        <strain evidence="4">CCUG 55131</strain>
    </source>
</reference>
<feature type="transmembrane region" description="Helical" evidence="1">
    <location>
        <begin position="160"/>
        <end position="177"/>
    </location>
</feature>
<comment type="caution">
    <text evidence="3">The sequence shown here is derived from an EMBL/GenBank/DDBJ whole genome shotgun (WGS) entry which is preliminary data.</text>
</comment>
<evidence type="ECO:0000256" key="1">
    <source>
        <dbReference type="SAM" id="Phobius"/>
    </source>
</evidence>
<dbReference type="Proteomes" id="UP001597413">
    <property type="component" value="Unassembled WGS sequence"/>
</dbReference>